<sequence>MNINYTKLIALLATQVESSTQRAKPTNRTSNIVTCFRCGEKGHYSRDCLAERETPVSYGENSTQPTKIAKHNRRQECENHSNNDDDLYDQLIYKDEEVKETDRYFIEEMLKELSIATLEDEEESIEEKIKKLEVSEELTEKQQREAKELIRKEKEIFAQTVEELGQTERMNYVIDMGDAAPIKQNAYRAAPSIREFIKMEITQLKERGLICKSQSPWFSPIVVVPKKSEKLCLYIDYCKLNAVMKKNSYPLPCMDDLLETFSKARLFSSLDLLSGYWQLPINEKNKEKTVFVTFCGTYKFNVMSFGLCNAPASFQRLMDKILADYIGKFVVVYLDDINIYSKNFNEHLNHINLVFEKLKESGLKLNFEKCTFSHNKICFLGHIVGRDGIKPDESKIEKDEDQNYAFESLKRHLITAPHPIKDDNGKEFVVSYASRGLTIHEKNYAATDLEFITDHSALKWLKTSKLTEARQPIHPDNNEELLEETILQRTYELIEQLPQIRHTALGNIQQSQECQKYYHDTNYKLAPEFDIGEKIWMYDASKEQSRSRKFKPKWLGPYYIHD</sequence>
<dbReference type="PANTHER" id="PTHR24559:SF444">
    <property type="entry name" value="REVERSE TRANSCRIPTASE DOMAIN-CONTAINING PROTEIN"/>
    <property type="match status" value="1"/>
</dbReference>
<dbReference type="SMART" id="SM00343">
    <property type="entry name" value="ZnF_C2HC"/>
    <property type="match status" value="1"/>
</dbReference>
<dbReference type="SUPFAM" id="SSF56672">
    <property type="entry name" value="DNA/RNA polymerases"/>
    <property type="match status" value="1"/>
</dbReference>
<dbReference type="GO" id="GO:0008270">
    <property type="term" value="F:zinc ion binding"/>
    <property type="evidence" value="ECO:0007669"/>
    <property type="project" value="UniProtKB-KW"/>
</dbReference>
<gene>
    <name evidence="6" type="ORF">DERYTH_LOCUS1767</name>
</gene>
<accession>A0A9N8W897</accession>
<proteinExistence type="predicted"/>
<feature type="domain" description="Reverse transcriptase" evidence="5">
    <location>
        <begin position="205"/>
        <end position="384"/>
    </location>
</feature>
<organism evidence="6 7">
    <name type="scientific">Dentiscutata erythropus</name>
    <dbReference type="NCBI Taxonomy" id="1348616"/>
    <lineage>
        <taxon>Eukaryota</taxon>
        <taxon>Fungi</taxon>
        <taxon>Fungi incertae sedis</taxon>
        <taxon>Mucoromycota</taxon>
        <taxon>Glomeromycotina</taxon>
        <taxon>Glomeromycetes</taxon>
        <taxon>Diversisporales</taxon>
        <taxon>Gigasporaceae</taxon>
        <taxon>Dentiscutata</taxon>
    </lineage>
</organism>
<dbReference type="InterPro" id="IPR053134">
    <property type="entry name" value="RNA-dir_DNA_polymerase"/>
</dbReference>
<keyword evidence="7" id="KW-1185">Reference proteome</keyword>
<feature type="compositionally biased region" description="Basic and acidic residues" evidence="3">
    <location>
        <begin position="74"/>
        <end position="83"/>
    </location>
</feature>
<keyword evidence="1" id="KW-0862">Zinc</keyword>
<dbReference type="InterPro" id="IPR000477">
    <property type="entry name" value="RT_dom"/>
</dbReference>
<dbReference type="InterPro" id="IPR001878">
    <property type="entry name" value="Znf_CCHC"/>
</dbReference>
<dbReference type="SUPFAM" id="SSF57756">
    <property type="entry name" value="Retrovirus zinc finger-like domains"/>
    <property type="match status" value="1"/>
</dbReference>
<feature type="coiled-coil region" evidence="2">
    <location>
        <begin position="115"/>
        <end position="155"/>
    </location>
</feature>
<dbReference type="Proteomes" id="UP000789405">
    <property type="component" value="Unassembled WGS sequence"/>
</dbReference>
<dbReference type="Gene3D" id="4.10.60.10">
    <property type="entry name" value="Zinc finger, CCHC-type"/>
    <property type="match status" value="1"/>
</dbReference>
<evidence type="ECO:0000313" key="6">
    <source>
        <dbReference type="EMBL" id="CAG8477697.1"/>
    </source>
</evidence>
<dbReference type="GO" id="GO:0003676">
    <property type="term" value="F:nucleic acid binding"/>
    <property type="evidence" value="ECO:0007669"/>
    <property type="project" value="InterPro"/>
</dbReference>
<dbReference type="PROSITE" id="PS50878">
    <property type="entry name" value="RT_POL"/>
    <property type="match status" value="1"/>
</dbReference>
<dbReference type="Pfam" id="PF00098">
    <property type="entry name" value="zf-CCHC"/>
    <property type="match status" value="1"/>
</dbReference>
<evidence type="ECO:0000313" key="7">
    <source>
        <dbReference type="Proteomes" id="UP000789405"/>
    </source>
</evidence>
<dbReference type="OrthoDB" id="5920460at2759"/>
<evidence type="ECO:0000259" key="5">
    <source>
        <dbReference type="PROSITE" id="PS50878"/>
    </source>
</evidence>
<evidence type="ECO:0000256" key="1">
    <source>
        <dbReference type="PROSITE-ProRule" id="PRU00047"/>
    </source>
</evidence>
<evidence type="ECO:0000256" key="2">
    <source>
        <dbReference type="SAM" id="Coils"/>
    </source>
</evidence>
<reference evidence="6" key="1">
    <citation type="submission" date="2021-06" db="EMBL/GenBank/DDBJ databases">
        <authorList>
            <person name="Kallberg Y."/>
            <person name="Tangrot J."/>
            <person name="Rosling A."/>
        </authorList>
    </citation>
    <scope>NUCLEOTIDE SEQUENCE</scope>
    <source>
        <strain evidence="6">MA453B</strain>
    </source>
</reference>
<name>A0A9N8W897_9GLOM</name>
<dbReference type="AlphaFoldDB" id="A0A9N8W897"/>
<evidence type="ECO:0000256" key="3">
    <source>
        <dbReference type="SAM" id="MobiDB-lite"/>
    </source>
</evidence>
<protein>
    <submittedName>
        <fullName evidence="6">4990_t:CDS:1</fullName>
    </submittedName>
</protein>
<dbReference type="Pfam" id="PF00078">
    <property type="entry name" value="RVT_1"/>
    <property type="match status" value="1"/>
</dbReference>
<feature type="region of interest" description="Disordered" evidence="3">
    <location>
        <begin position="55"/>
        <end position="84"/>
    </location>
</feature>
<comment type="caution">
    <text evidence="6">The sequence shown here is derived from an EMBL/GenBank/DDBJ whole genome shotgun (WGS) entry which is preliminary data.</text>
</comment>
<dbReference type="PANTHER" id="PTHR24559">
    <property type="entry name" value="TRANSPOSON TY3-I GAG-POL POLYPROTEIN"/>
    <property type="match status" value="1"/>
</dbReference>
<dbReference type="InterPro" id="IPR043128">
    <property type="entry name" value="Rev_trsase/Diguanyl_cyclase"/>
</dbReference>
<dbReference type="InterPro" id="IPR043502">
    <property type="entry name" value="DNA/RNA_pol_sf"/>
</dbReference>
<dbReference type="Gene3D" id="3.30.70.270">
    <property type="match status" value="1"/>
</dbReference>
<feature type="domain" description="CCHC-type" evidence="4">
    <location>
        <begin position="35"/>
        <end position="48"/>
    </location>
</feature>
<evidence type="ECO:0000259" key="4">
    <source>
        <dbReference type="PROSITE" id="PS50158"/>
    </source>
</evidence>
<dbReference type="InterPro" id="IPR036875">
    <property type="entry name" value="Znf_CCHC_sf"/>
</dbReference>
<keyword evidence="1" id="KW-0479">Metal-binding</keyword>
<dbReference type="PROSITE" id="PS50158">
    <property type="entry name" value="ZF_CCHC"/>
    <property type="match status" value="1"/>
</dbReference>
<dbReference type="EMBL" id="CAJVPY010000520">
    <property type="protein sequence ID" value="CAG8477697.1"/>
    <property type="molecule type" value="Genomic_DNA"/>
</dbReference>
<keyword evidence="1" id="KW-0863">Zinc-finger</keyword>
<keyword evidence="2" id="KW-0175">Coiled coil</keyword>
<dbReference type="CDD" id="cd01647">
    <property type="entry name" value="RT_LTR"/>
    <property type="match status" value="1"/>
</dbReference>
<dbReference type="Gene3D" id="3.10.10.10">
    <property type="entry name" value="HIV Type 1 Reverse Transcriptase, subunit A, domain 1"/>
    <property type="match status" value="1"/>
</dbReference>